<organism evidence="1 2">
    <name type="scientific">Aspergillus welwitschiae</name>
    <dbReference type="NCBI Taxonomy" id="1341132"/>
    <lineage>
        <taxon>Eukaryota</taxon>
        <taxon>Fungi</taxon>
        <taxon>Dikarya</taxon>
        <taxon>Ascomycota</taxon>
        <taxon>Pezizomycotina</taxon>
        <taxon>Eurotiomycetes</taxon>
        <taxon>Eurotiomycetidae</taxon>
        <taxon>Eurotiales</taxon>
        <taxon>Aspergillaceae</taxon>
        <taxon>Aspergillus</taxon>
        <taxon>Aspergillus subgen. Circumdati</taxon>
    </lineage>
</organism>
<proteinExistence type="predicted"/>
<protein>
    <submittedName>
        <fullName evidence="1">Uncharacterized protein</fullName>
    </submittedName>
</protein>
<dbReference type="RefSeq" id="XP_026624361.1">
    <property type="nucleotide sequence ID" value="XM_026776143.1"/>
</dbReference>
<dbReference type="AlphaFoldDB" id="A0A3F3PWN8"/>
<dbReference type="EMBL" id="KZ852055">
    <property type="protein sequence ID" value="RDH31339.1"/>
    <property type="molecule type" value="Genomic_DNA"/>
</dbReference>
<accession>A0A3F3PWN8</accession>
<dbReference type="GeneID" id="38144499"/>
<keyword evidence="2" id="KW-1185">Reference proteome</keyword>
<dbReference type="Proteomes" id="UP000253729">
    <property type="component" value="Unassembled WGS sequence"/>
</dbReference>
<name>A0A3F3PWN8_9EURO</name>
<evidence type="ECO:0000313" key="1">
    <source>
        <dbReference type="EMBL" id="RDH31339.1"/>
    </source>
</evidence>
<reference evidence="1 2" key="1">
    <citation type="submission" date="2018-07" db="EMBL/GenBank/DDBJ databases">
        <title>The genomes of Aspergillus section Nigri reveals drivers in fungal speciation.</title>
        <authorList>
            <consortium name="DOE Joint Genome Institute"/>
            <person name="Vesth T.C."/>
            <person name="Nybo J."/>
            <person name="Theobald S."/>
            <person name="Brandl J."/>
            <person name="Frisvad J.C."/>
            <person name="Nielsen K.F."/>
            <person name="Lyhne E.K."/>
            <person name="Kogle M.E."/>
            <person name="Kuo A."/>
            <person name="Riley R."/>
            <person name="Clum A."/>
            <person name="Nolan M."/>
            <person name="Lipzen A."/>
            <person name="Salamov A."/>
            <person name="Henrissat B."/>
            <person name="Wiebenga A."/>
            <person name="De vries R.P."/>
            <person name="Grigoriev I.V."/>
            <person name="Mortensen U.H."/>
            <person name="Andersen M.R."/>
            <person name="Baker S.E."/>
        </authorList>
    </citation>
    <scope>NUCLEOTIDE SEQUENCE [LARGE SCALE GENOMIC DNA]</scope>
    <source>
        <strain evidence="1 2">CBS 139.54b</strain>
    </source>
</reference>
<gene>
    <name evidence="1" type="ORF">BDQ94DRAFT_60107</name>
</gene>
<evidence type="ECO:0000313" key="2">
    <source>
        <dbReference type="Proteomes" id="UP000253729"/>
    </source>
</evidence>
<sequence length="114" mass="12841">MLSLGCLVPVSNMAAYLHMMSKYIHTYLHTYLHDCSLCLPHAVMLCENNRFHKPSAVQMRGGCLQPKPIVGHCGKHDSLVAHIPGQRPVHPDRRGPLDPDWFRTCSMHESWLGG</sequence>